<protein>
    <submittedName>
        <fullName evidence="2">Uncharacterized protein</fullName>
    </submittedName>
</protein>
<feature type="compositionally biased region" description="Polar residues" evidence="1">
    <location>
        <begin position="21"/>
        <end position="49"/>
    </location>
</feature>
<feature type="compositionally biased region" description="Basic and acidic residues" evidence="1">
    <location>
        <begin position="122"/>
        <end position="132"/>
    </location>
</feature>
<sequence>MADQNPSDNTSPALPPIPTIPFQNPSSDQPAGNASSIPASSVERSSSSGWADAGGPAPSTPTEIAAASLSSSIESDLPVSEVVTALKSAPQTPPPALTSPDVTATAPVNPVSETPKGPLYEDPDKVKVPGAA</sequence>
<feature type="region of interest" description="Disordered" evidence="1">
    <location>
        <begin position="86"/>
        <end position="132"/>
    </location>
</feature>
<evidence type="ECO:0000313" key="2">
    <source>
        <dbReference type="EMBL" id="OGD71986.1"/>
    </source>
</evidence>
<comment type="caution">
    <text evidence="2">The sequence shown here is derived from an EMBL/GenBank/DDBJ whole genome shotgun (WGS) entry which is preliminary data.</text>
</comment>
<dbReference type="EMBL" id="MFAG01000017">
    <property type="protein sequence ID" value="OGD71986.1"/>
    <property type="molecule type" value="Genomic_DNA"/>
</dbReference>
<proteinExistence type="predicted"/>
<evidence type="ECO:0000256" key="1">
    <source>
        <dbReference type="SAM" id="MobiDB-lite"/>
    </source>
</evidence>
<name>A0A1F5EXG1_9BACT</name>
<dbReference type="STRING" id="1817722.A2703_00540"/>
<organism evidence="2 3">
    <name type="scientific">Candidatus Collierbacteria bacterium RIFCSPHIGHO2_01_FULL_50_25</name>
    <dbReference type="NCBI Taxonomy" id="1817722"/>
    <lineage>
        <taxon>Bacteria</taxon>
        <taxon>Candidatus Collieribacteriota</taxon>
    </lineage>
</organism>
<dbReference type="AlphaFoldDB" id="A0A1F5EXG1"/>
<gene>
    <name evidence="2" type="ORF">A2703_00540</name>
</gene>
<feature type="compositionally biased region" description="Low complexity" evidence="1">
    <location>
        <begin position="63"/>
        <end position="73"/>
    </location>
</feature>
<evidence type="ECO:0000313" key="3">
    <source>
        <dbReference type="Proteomes" id="UP000177979"/>
    </source>
</evidence>
<dbReference type="Proteomes" id="UP000177979">
    <property type="component" value="Unassembled WGS sequence"/>
</dbReference>
<reference evidence="2 3" key="1">
    <citation type="journal article" date="2016" name="Nat. Commun.">
        <title>Thousands of microbial genomes shed light on interconnected biogeochemical processes in an aquifer system.</title>
        <authorList>
            <person name="Anantharaman K."/>
            <person name="Brown C.T."/>
            <person name="Hug L.A."/>
            <person name="Sharon I."/>
            <person name="Castelle C.J."/>
            <person name="Probst A.J."/>
            <person name="Thomas B.C."/>
            <person name="Singh A."/>
            <person name="Wilkins M.J."/>
            <person name="Karaoz U."/>
            <person name="Brodie E.L."/>
            <person name="Williams K.H."/>
            <person name="Hubbard S.S."/>
            <person name="Banfield J.F."/>
        </authorList>
    </citation>
    <scope>NUCLEOTIDE SEQUENCE [LARGE SCALE GENOMIC DNA]</scope>
</reference>
<feature type="region of interest" description="Disordered" evidence="1">
    <location>
        <begin position="1"/>
        <end position="73"/>
    </location>
</feature>
<accession>A0A1F5EXG1</accession>
<feature type="compositionally biased region" description="Polar residues" evidence="1">
    <location>
        <begin position="1"/>
        <end position="12"/>
    </location>
</feature>